<proteinExistence type="predicted"/>
<organism evidence="1">
    <name type="scientific">Cucumis melo</name>
    <name type="common">Muskmelon</name>
    <dbReference type="NCBI Taxonomy" id="3656"/>
    <lineage>
        <taxon>Eukaryota</taxon>
        <taxon>Viridiplantae</taxon>
        <taxon>Streptophyta</taxon>
        <taxon>Embryophyta</taxon>
        <taxon>Tracheophyta</taxon>
        <taxon>Spermatophyta</taxon>
        <taxon>Magnoliopsida</taxon>
        <taxon>eudicotyledons</taxon>
        <taxon>Gunneridae</taxon>
        <taxon>Pentapetalae</taxon>
        <taxon>rosids</taxon>
        <taxon>fabids</taxon>
        <taxon>Cucurbitales</taxon>
        <taxon>Cucurbitaceae</taxon>
        <taxon>Benincaseae</taxon>
        <taxon>Cucumis</taxon>
    </lineage>
</organism>
<reference evidence="1" key="1">
    <citation type="submission" date="2023-03" db="UniProtKB">
        <authorList>
            <consortium name="EnsemblPlants"/>
        </authorList>
    </citation>
    <scope>IDENTIFICATION</scope>
</reference>
<accession>A0A9I9EBT6</accession>
<dbReference type="EnsemblPlants" id="MELO3C031404.2.1">
    <property type="protein sequence ID" value="MELO3C031404.2.1"/>
    <property type="gene ID" value="MELO3C031404.2"/>
</dbReference>
<evidence type="ECO:0000313" key="1">
    <source>
        <dbReference type="EnsemblPlants" id="MELO3C031404.2.1"/>
    </source>
</evidence>
<protein>
    <submittedName>
        <fullName evidence="1">Uncharacterized protein</fullName>
    </submittedName>
</protein>
<dbReference type="AlphaFoldDB" id="A0A9I9EBT6"/>
<dbReference type="Gramene" id="MELO3C031404.2.1">
    <property type="protein sequence ID" value="MELO3C031404.2.1"/>
    <property type="gene ID" value="MELO3C031404.2"/>
</dbReference>
<sequence length="135" mass="15187">ARFPIFVNLWEYGRSALTSANTDQLAFGGSPISTTLQRIDMGEMLVCVPRVNKKAKKFRKSGCPHYEKLVRIFRDTTTTGVNACPSTRLISYSEDENENDVASNINIGVEENEKEKAKNKFEEMKTNLTVSSHHS</sequence>
<name>A0A9I9EBT6_CUCME</name>